<keyword evidence="7" id="KW-1185">Reference proteome</keyword>
<sequence length="246" mass="26051">MTRRTKMLCAALATGTAVVAFAAPAQALTVYAASSLRDAVPEIQRNATFNFAGSNTLQAQIERGAPADVFASASPQEAQALFREGRCSRPVTFATNTLVLLISKGNPGKVRSVYTLREGGRRLAVGTPGVPIGDYTRNLLARMRLSSILSSNTVSQETNVANITAKVALGSADAGFAYITDGRSAKDRVSILTLPRWAQPPVRYQMCVVQRDGADSAGAHRFIGQARSNRGRAVLRSAGFGVPPRG</sequence>
<reference evidence="6" key="1">
    <citation type="journal article" date="2022" name="Int. J. Syst. Evol. Microbiol.">
        <title>Pseudomonas aegrilactucae sp. nov. and Pseudomonas morbosilactucae sp. nov., pathogens causing bacterial rot of lettuce in Japan.</title>
        <authorList>
            <person name="Sawada H."/>
            <person name="Fujikawa T."/>
            <person name="Satou M."/>
        </authorList>
    </citation>
    <scope>NUCLEOTIDE SEQUENCE</scope>
    <source>
        <strain evidence="6">0166_1</strain>
    </source>
</reference>
<accession>A0A9E6XZS5</accession>
<dbReference type="GO" id="GO:0046872">
    <property type="term" value="F:metal ion binding"/>
    <property type="evidence" value="ECO:0007669"/>
    <property type="project" value="UniProtKB-KW"/>
</dbReference>
<keyword evidence="3 5" id="KW-0732">Signal</keyword>
<feature type="binding site" evidence="4">
    <location>
        <position position="54"/>
    </location>
    <ligand>
        <name>molybdate</name>
        <dbReference type="ChEBI" id="CHEBI:36264"/>
    </ligand>
</feature>
<dbReference type="KEGG" id="sbae:DSM104329_03197"/>
<evidence type="ECO:0000256" key="4">
    <source>
        <dbReference type="PIRSR" id="PIRSR004846-1"/>
    </source>
</evidence>
<dbReference type="Pfam" id="PF13531">
    <property type="entry name" value="SBP_bac_11"/>
    <property type="match status" value="1"/>
</dbReference>
<dbReference type="RefSeq" id="WP_259310852.1">
    <property type="nucleotide sequence ID" value="NZ_CP087164.1"/>
</dbReference>
<dbReference type="NCBIfam" id="TIGR01256">
    <property type="entry name" value="modA"/>
    <property type="match status" value="1"/>
</dbReference>
<feature type="binding site" evidence="4">
    <location>
        <position position="35"/>
    </location>
    <ligand>
        <name>molybdate</name>
        <dbReference type="ChEBI" id="CHEBI:36264"/>
    </ligand>
</feature>
<dbReference type="EMBL" id="CP087164">
    <property type="protein sequence ID" value="UGS36786.1"/>
    <property type="molecule type" value="Genomic_DNA"/>
</dbReference>
<organism evidence="6 7">
    <name type="scientific">Capillimicrobium parvum</name>
    <dbReference type="NCBI Taxonomy" id="2884022"/>
    <lineage>
        <taxon>Bacteria</taxon>
        <taxon>Bacillati</taxon>
        <taxon>Actinomycetota</taxon>
        <taxon>Thermoleophilia</taxon>
        <taxon>Solirubrobacterales</taxon>
        <taxon>Capillimicrobiaceae</taxon>
        <taxon>Capillimicrobium</taxon>
    </lineage>
</organism>
<dbReference type="AlphaFoldDB" id="A0A9E6XZS5"/>
<dbReference type="Gene3D" id="3.40.190.10">
    <property type="entry name" value="Periplasmic binding protein-like II"/>
    <property type="match status" value="2"/>
</dbReference>
<evidence type="ECO:0000313" key="7">
    <source>
        <dbReference type="Proteomes" id="UP001162834"/>
    </source>
</evidence>
<feature type="signal peptide" evidence="5">
    <location>
        <begin position="1"/>
        <end position="22"/>
    </location>
</feature>
<evidence type="ECO:0000313" key="6">
    <source>
        <dbReference type="EMBL" id="UGS36786.1"/>
    </source>
</evidence>
<evidence type="ECO:0000256" key="1">
    <source>
        <dbReference type="ARBA" id="ARBA00009175"/>
    </source>
</evidence>
<dbReference type="InterPro" id="IPR050682">
    <property type="entry name" value="ModA/WtpA"/>
</dbReference>
<name>A0A9E6XZS5_9ACTN</name>
<evidence type="ECO:0000256" key="3">
    <source>
        <dbReference type="ARBA" id="ARBA00022729"/>
    </source>
</evidence>
<dbReference type="PANTHER" id="PTHR30632">
    <property type="entry name" value="MOLYBDATE-BINDING PERIPLASMIC PROTEIN"/>
    <property type="match status" value="1"/>
</dbReference>
<dbReference type="GO" id="GO:0030973">
    <property type="term" value="F:molybdate ion binding"/>
    <property type="evidence" value="ECO:0007669"/>
    <property type="project" value="TreeGrafter"/>
</dbReference>
<dbReference type="PIRSF" id="PIRSF004846">
    <property type="entry name" value="ModA"/>
    <property type="match status" value="1"/>
</dbReference>
<feature type="binding site" evidence="4">
    <location>
        <position position="160"/>
    </location>
    <ligand>
        <name>molybdate</name>
        <dbReference type="ChEBI" id="CHEBI:36264"/>
    </ligand>
</feature>
<keyword evidence="2 4" id="KW-0479">Metal-binding</keyword>
<evidence type="ECO:0000256" key="5">
    <source>
        <dbReference type="SAM" id="SignalP"/>
    </source>
</evidence>
<feature type="binding site" evidence="4">
    <location>
        <position position="178"/>
    </location>
    <ligand>
        <name>molybdate</name>
        <dbReference type="ChEBI" id="CHEBI:36264"/>
    </ligand>
</feature>
<gene>
    <name evidence="6" type="primary">modA_2</name>
    <name evidence="6" type="ORF">DSM104329_03197</name>
</gene>
<dbReference type="SUPFAM" id="SSF53850">
    <property type="entry name" value="Periplasmic binding protein-like II"/>
    <property type="match status" value="1"/>
</dbReference>
<dbReference type="GO" id="GO:0015689">
    <property type="term" value="P:molybdate ion transport"/>
    <property type="evidence" value="ECO:0007669"/>
    <property type="project" value="InterPro"/>
</dbReference>
<dbReference type="InterPro" id="IPR005950">
    <property type="entry name" value="ModA"/>
</dbReference>
<comment type="similarity">
    <text evidence="1">Belongs to the bacterial solute-binding protein ModA family.</text>
</comment>
<evidence type="ECO:0000256" key="2">
    <source>
        <dbReference type="ARBA" id="ARBA00022723"/>
    </source>
</evidence>
<protein>
    <submittedName>
        <fullName evidence="6">Molybdate-binding protein ModA</fullName>
    </submittedName>
</protein>
<proteinExistence type="inferred from homology"/>
<feature type="chain" id="PRO_5038461470" evidence="5">
    <location>
        <begin position="23"/>
        <end position="246"/>
    </location>
</feature>
<dbReference type="PANTHER" id="PTHR30632:SF0">
    <property type="entry name" value="SULFATE-BINDING PROTEIN"/>
    <property type="match status" value="1"/>
</dbReference>
<dbReference type="Proteomes" id="UP001162834">
    <property type="component" value="Chromosome"/>
</dbReference>
<keyword evidence="4" id="KW-0500">Molybdenum</keyword>